<gene>
    <name evidence="1" type="ORF">CBM15_01815</name>
</gene>
<comment type="caution">
    <text evidence="1">The sequence shown here is derived from an EMBL/GenBank/DDBJ whole genome shotgun (WGS) entry which is preliminary data.</text>
</comment>
<organism evidence="1 2">
    <name type="scientific">Solibacillus kalamii</name>
    <dbReference type="NCBI Taxonomy" id="1748298"/>
    <lineage>
        <taxon>Bacteria</taxon>
        <taxon>Bacillati</taxon>
        <taxon>Bacillota</taxon>
        <taxon>Bacilli</taxon>
        <taxon>Bacillales</taxon>
        <taxon>Caryophanaceae</taxon>
        <taxon>Solibacillus</taxon>
    </lineage>
</organism>
<keyword evidence="2" id="KW-1185">Reference proteome</keyword>
<name>A0ABX3ZM35_9BACL</name>
<dbReference type="Proteomes" id="UP000196594">
    <property type="component" value="Unassembled WGS sequence"/>
</dbReference>
<sequence>MQKEDFTKDSYELLQHAICNSINMKSINIGQAYDDLIIVARKLQTKPLIMESLPPYKYINRENPVQNAESVLRNTLQAILFNVNQFPYNEMTDRSVAQINQTIQFPKEAIAENTTIHELIFALRSVFESVMDVQLIKKDELSN</sequence>
<reference evidence="1 2" key="1">
    <citation type="journal article" date="2017" name="Int. J. Syst. Evol. Microbiol.">
        <title>Solibacillus kalamii sp. nov., isolated from a high-efficiency particulate arrestance filter system used in the International Space Station.</title>
        <authorList>
            <person name="Checinska Sielaff A."/>
            <person name="Kumar R.M."/>
            <person name="Pal D."/>
            <person name="Mayilraj S."/>
            <person name="Venkateswaran K."/>
        </authorList>
    </citation>
    <scope>NUCLEOTIDE SEQUENCE [LARGE SCALE GENOMIC DNA]</scope>
    <source>
        <strain evidence="1 2">ISSFR-015</strain>
    </source>
</reference>
<evidence type="ECO:0000313" key="2">
    <source>
        <dbReference type="Proteomes" id="UP000196594"/>
    </source>
</evidence>
<evidence type="ECO:0000313" key="1">
    <source>
        <dbReference type="EMBL" id="OUZ40629.1"/>
    </source>
</evidence>
<proteinExistence type="predicted"/>
<accession>A0ABX3ZM35</accession>
<dbReference type="RefSeq" id="WP_087615514.1">
    <property type="nucleotide sequence ID" value="NZ_JAFBEY010000002.1"/>
</dbReference>
<protein>
    <submittedName>
        <fullName evidence="1">Uncharacterized protein</fullName>
    </submittedName>
</protein>
<dbReference type="EMBL" id="NHNT01000001">
    <property type="protein sequence ID" value="OUZ40629.1"/>
    <property type="molecule type" value="Genomic_DNA"/>
</dbReference>